<dbReference type="PANTHER" id="PTHR42838:SF2">
    <property type="entry name" value="NITROUS-OXIDE REDUCTASE"/>
    <property type="match status" value="1"/>
</dbReference>
<dbReference type="PROSITE" id="PS51257">
    <property type="entry name" value="PROKAR_LIPOPROTEIN"/>
    <property type="match status" value="1"/>
</dbReference>
<dbReference type="GO" id="GO:0030313">
    <property type="term" value="C:cell envelope"/>
    <property type="evidence" value="ECO:0007669"/>
    <property type="project" value="UniProtKB-SubCell"/>
</dbReference>
<evidence type="ECO:0000256" key="5">
    <source>
        <dbReference type="SAM" id="SignalP"/>
    </source>
</evidence>
<dbReference type="OrthoDB" id="279535at2"/>
<reference evidence="7 8" key="1">
    <citation type="submission" date="2018-07" db="EMBL/GenBank/DDBJ databases">
        <title>Genomic Encyclopedia of Type Strains, Phase III (KMG-III): the genomes of soil and plant-associated and newly described type strains.</title>
        <authorList>
            <person name="Whitman W."/>
        </authorList>
    </citation>
    <scope>NUCLEOTIDE SEQUENCE [LARGE SCALE GENOMIC DNA]</scope>
    <source>
        <strain evidence="7 8">CECT 7287</strain>
    </source>
</reference>
<dbReference type="GO" id="GO:0004129">
    <property type="term" value="F:cytochrome-c oxidase activity"/>
    <property type="evidence" value="ECO:0007669"/>
    <property type="project" value="InterPro"/>
</dbReference>
<dbReference type="EMBL" id="QRDZ01000013">
    <property type="protein sequence ID" value="RED76076.1"/>
    <property type="molecule type" value="Genomic_DNA"/>
</dbReference>
<dbReference type="AlphaFoldDB" id="A0A3D9JRL1"/>
<keyword evidence="5" id="KW-0732">Signal</keyword>
<evidence type="ECO:0000256" key="4">
    <source>
        <dbReference type="SAM" id="MobiDB-lite"/>
    </source>
</evidence>
<comment type="subcellular location">
    <subcellularLocation>
        <location evidence="1">Cell envelope</location>
    </subcellularLocation>
</comment>
<dbReference type="InterPro" id="IPR028096">
    <property type="entry name" value="EfeO_Cupredoxin"/>
</dbReference>
<dbReference type="Proteomes" id="UP000256977">
    <property type="component" value="Unassembled WGS sequence"/>
</dbReference>
<feature type="compositionally biased region" description="Low complexity" evidence="4">
    <location>
        <begin position="35"/>
        <end position="47"/>
    </location>
</feature>
<name>A0A3D9JRL1_9BACL</name>
<proteinExistence type="predicted"/>
<feature type="domain" description="Cytochrome oxidase subunit II copper A binding" evidence="6">
    <location>
        <begin position="50"/>
        <end position="142"/>
    </location>
</feature>
<evidence type="ECO:0000256" key="1">
    <source>
        <dbReference type="ARBA" id="ARBA00004196"/>
    </source>
</evidence>
<dbReference type="InterPro" id="IPR008972">
    <property type="entry name" value="Cupredoxin"/>
</dbReference>
<evidence type="ECO:0000259" key="6">
    <source>
        <dbReference type="PROSITE" id="PS50857"/>
    </source>
</evidence>
<organism evidence="7 8">
    <name type="scientific">Cohnella phaseoli</name>
    <dbReference type="NCBI Taxonomy" id="456490"/>
    <lineage>
        <taxon>Bacteria</taxon>
        <taxon>Bacillati</taxon>
        <taxon>Bacillota</taxon>
        <taxon>Bacilli</taxon>
        <taxon>Bacillales</taxon>
        <taxon>Paenibacillaceae</taxon>
        <taxon>Cohnella</taxon>
    </lineage>
</organism>
<keyword evidence="8" id="KW-1185">Reference proteome</keyword>
<feature type="signal peptide" evidence="5">
    <location>
        <begin position="1"/>
        <end position="21"/>
    </location>
</feature>
<dbReference type="GO" id="GO:0005507">
    <property type="term" value="F:copper ion binding"/>
    <property type="evidence" value="ECO:0007669"/>
    <property type="project" value="InterPro"/>
</dbReference>
<evidence type="ECO:0000313" key="7">
    <source>
        <dbReference type="EMBL" id="RED76076.1"/>
    </source>
</evidence>
<dbReference type="RefSeq" id="WP_116061877.1">
    <property type="nucleotide sequence ID" value="NZ_QRDZ01000013.1"/>
</dbReference>
<dbReference type="InterPro" id="IPR002429">
    <property type="entry name" value="CcO_II-like_C"/>
</dbReference>
<gene>
    <name evidence="7" type="ORF">DFP98_113136</name>
</gene>
<dbReference type="PANTHER" id="PTHR42838">
    <property type="entry name" value="CYTOCHROME C OXIDASE SUBUNIT II"/>
    <property type="match status" value="1"/>
</dbReference>
<accession>A0A3D9JRL1</accession>
<feature type="region of interest" description="Disordered" evidence="4">
    <location>
        <begin position="32"/>
        <end position="52"/>
    </location>
</feature>
<evidence type="ECO:0000256" key="2">
    <source>
        <dbReference type="ARBA" id="ARBA00022723"/>
    </source>
</evidence>
<dbReference type="InterPro" id="IPR051403">
    <property type="entry name" value="NosZ/Cyto_c_oxidase_sub2"/>
</dbReference>
<dbReference type="SUPFAM" id="SSF49503">
    <property type="entry name" value="Cupredoxins"/>
    <property type="match status" value="1"/>
</dbReference>
<protein>
    <submittedName>
        <fullName evidence="7">Cytochrome c oxidase subunit 2</fullName>
    </submittedName>
</protein>
<keyword evidence="3" id="KW-0186">Copper</keyword>
<comment type="caution">
    <text evidence="7">The sequence shown here is derived from an EMBL/GenBank/DDBJ whole genome shotgun (WGS) entry which is preliminary data.</text>
</comment>
<dbReference type="Gene3D" id="2.60.40.420">
    <property type="entry name" value="Cupredoxins - blue copper proteins"/>
    <property type="match status" value="1"/>
</dbReference>
<evidence type="ECO:0000313" key="8">
    <source>
        <dbReference type="Proteomes" id="UP000256977"/>
    </source>
</evidence>
<dbReference type="Pfam" id="PF13473">
    <property type="entry name" value="Cupredoxin_1"/>
    <property type="match status" value="1"/>
</dbReference>
<dbReference type="GO" id="GO:0016020">
    <property type="term" value="C:membrane"/>
    <property type="evidence" value="ECO:0007669"/>
    <property type="project" value="InterPro"/>
</dbReference>
<evidence type="ECO:0000256" key="3">
    <source>
        <dbReference type="ARBA" id="ARBA00023008"/>
    </source>
</evidence>
<sequence length="142" mass="15038">MTSKKFYLTIAGILALALVTAACGKSNNMRNMNMSTATSPSSSSDTAGEAQPSQVNVVATNWSWELSQSTFKVGETVAFNIQGKEGSHGFAIEGTNIDQQIAAGKTEIVTWTPDKAGEYEIKCSVICGTGHGDMVIKIEVVE</sequence>
<feature type="chain" id="PRO_5038721078" evidence="5">
    <location>
        <begin position="22"/>
        <end position="142"/>
    </location>
</feature>
<keyword evidence="2" id="KW-0479">Metal-binding</keyword>
<dbReference type="PROSITE" id="PS50857">
    <property type="entry name" value="COX2_CUA"/>
    <property type="match status" value="1"/>
</dbReference>